<dbReference type="Pfam" id="PF00082">
    <property type="entry name" value="Peptidase_S8"/>
    <property type="match status" value="1"/>
</dbReference>
<dbReference type="Gene3D" id="2.60.120.260">
    <property type="entry name" value="Galactose-binding domain-like"/>
    <property type="match status" value="1"/>
</dbReference>
<dbReference type="GO" id="GO:0004252">
    <property type="term" value="F:serine-type endopeptidase activity"/>
    <property type="evidence" value="ECO:0007669"/>
    <property type="project" value="UniProtKB-UniRule"/>
</dbReference>
<comment type="similarity">
    <text evidence="2 10 11">Belongs to the peptidase S8 family.</text>
</comment>
<dbReference type="GO" id="GO:0005576">
    <property type="term" value="C:extracellular region"/>
    <property type="evidence" value="ECO:0007669"/>
    <property type="project" value="UniProtKB-SubCell"/>
</dbReference>
<dbReference type="AlphaFoldDB" id="A0A2M8QDS9"/>
<keyword evidence="5" id="KW-0732">Signal</keyword>
<evidence type="ECO:0000313" key="14">
    <source>
        <dbReference type="Proteomes" id="UP000230790"/>
    </source>
</evidence>
<accession>A0A2M8QDS9</accession>
<evidence type="ECO:0000256" key="10">
    <source>
        <dbReference type="PROSITE-ProRule" id="PRU01240"/>
    </source>
</evidence>
<evidence type="ECO:0000256" key="7">
    <source>
        <dbReference type="ARBA" id="ARBA00022825"/>
    </source>
</evidence>
<evidence type="ECO:0000256" key="11">
    <source>
        <dbReference type="RuleBase" id="RU003355"/>
    </source>
</evidence>
<dbReference type="InterPro" id="IPR050131">
    <property type="entry name" value="Peptidase_S8_subtilisin-like"/>
</dbReference>
<keyword evidence="7 10" id="KW-0720">Serine protease</keyword>
<evidence type="ECO:0000256" key="1">
    <source>
        <dbReference type="ARBA" id="ARBA00004613"/>
    </source>
</evidence>
<evidence type="ECO:0000256" key="5">
    <source>
        <dbReference type="ARBA" id="ARBA00022729"/>
    </source>
</evidence>
<organism evidence="13 14">
    <name type="scientific">Candidatus Thermofonsia Clade 3 bacterium</name>
    <dbReference type="NCBI Taxonomy" id="2364212"/>
    <lineage>
        <taxon>Bacteria</taxon>
        <taxon>Bacillati</taxon>
        <taxon>Chloroflexota</taxon>
        <taxon>Candidatus Thermofontia</taxon>
        <taxon>Candidatus Thermofonsia Clade 3</taxon>
    </lineage>
</organism>
<dbReference type="PANTHER" id="PTHR43806:SF11">
    <property type="entry name" value="CEREVISIN-RELATED"/>
    <property type="match status" value="1"/>
</dbReference>
<evidence type="ECO:0000256" key="9">
    <source>
        <dbReference type="PIRSR" id="PIRSR615500-1"/>
    </source>
</evidence>
<proteinExistence type="inferred from homology"/>
<dbReference type="FunFam" id="3.40.50.200:FF:000022">
    <property type="entry name" value="Extracellular protease"/>
    <property type="match status" value="1"/>
</dbReference>
<keyword evidence="6 10" id="KW-0378">Hydrolase</keyword>
<evidence type="ECO:0000259" key="12">
    <source>
        <dbReference type="Pfam" id="PF00082"/>
    </source>
</evidence>
<name>A0A2M8QDS9_9CHLR</name>
<gene>
    <name evidence="13" type="ORF">CUN48_05795</name>
</gene>
<keyword evidence="3" id="KW-0964">Secreted</keyword>
<evidence type="ECO:0000313" key="13">
    <source>
        <dbReference type="EMBL" id="PJF47959.1"/>
    </source>
</evidence>
<dbReference type="EMBL" id="PGTN01000028">
    <property type="protein sequence ID" value="PJF47959.1"/>
    <property type="molecule type" value="Genomic_DNA"/>
</dbReference>
<evidence type="ECO:0000256" key="2">
    <source>
        <dbReference type="ARBA" id="ARBA00011073"/>
    </source>
</evidence>
<dbReference type="InterPro" id="IPR036852">
    <property type="entry name" value="Peptidase_S8/S53_dom_sf"/>
</dbReference>
<comment type="caution">
    <text evidence="13">The sequence shown here is derived from an EMBL/GenBank/DDBJ whole genome shotgun (WGS) entry which is preliminary data.</text>
</comment>
<dbReference type="InterPro" id="IPR000209">
    <property type="entry name" value="Peptidase_S8/S53_dom"/>
</dbReference>
<dbReference type="InterPro" id="IPR022398">
    <property type="entry name" value="Peptidase_S8_His-AS"/>
</dbReference>
<evidence type="ECO:0000256" key="4">
    <source>
        <dbReference type="ARBA" id="ARBA00022670"/>
    </source>
</evidence>
<dbReference type="PROSITE" id="PS00138">
    <property type="entry name" value="SUBTILASE_SER"/>
    <property type="match status" value="1"/>
</dbReference>
<dbReference type="GO" id="GO:0006508">
    <property type="term" value="P:proteolysis"/>
    <property type="evidence" value="ECO:0007669"/>
    <property type="project" value="UniProtKB-KW"/>
</dbReference>
<evidence type="ECO:0000256" key="6">
    <source>
        <dbReference type="ARBA" id="ARBA00022801"/>
    </source>
</evidence>
<keyword evidence="8" id="KW-0865">Zymogen</keyword>
<dbReference type="Gene3D" id="3.40.50.200">
    <property type="entry name" value="Peptidase S8/S53 domain"/>
    <property type="match status" value="1"/>
</dbReference>
<dbReference type="Proteomes" id="UP000230790">
    <property type="component" value="Unassembled WGS sequence"/>
</dbReference>
<dbReference type="CDD" id="cd07496">
    <property type="entry name" value="Peptidases_S8_13"/>
    <property type="match status" value="1"/>
</dbReference>
<dbReference type="PROSITE" id="PS00136">
    <property type="entry name" value="SUBTILASE_ASP"/>
    <property type="match status" value="1"/>
</dbReference>
<comment type="subcellular location">
    <subcellularLocation>
        <location evidence="1">Secreted</location>
    </subcellularLocation>
</comment>
<evidence type="ECO:0000256" key="3">
    <source>
        <dbReference type="ARBA" id="ARBA00022525"/>
    </source>
</evidence>
<feature type="active site" description="Charge relay system" evidence="9 10">
    <location>
        <position position="195"/>
    </location>
</feature>
<feature type="active site" description="Charge relay system" evidence="9 10">
    <location>
        <position position="436"/>
    </location>
</feature>
<dbReference type="SUPFAM" id="SSF52743">
    <property type="entry name" value="Subtilisin-like"/>
    <property type="match status" value="1"/>
</dbReference>
<dbReference type="InterPro" id="IPR015500">
    <property type="entry name" value="Peptidase_S8_subtilisin-rel"/>
</dbReference>
<dbReference type="PRINTS" id="PR00723">
    <property type="entry name" value="SUBTILISIN"/>
</dbReference>
<dbReference type="PROSITE" id="PS51892">
    <property type="entry name" value="SUBTILASE"/>
    <property type="match status" value="1"/>
</dbReference>
<dbReference type="InterPro" id="IPR023827">
    <property type="entry name" value="Peptidase_S8_Asp-AS"/>
</dbReference>
<keyword evidence="4 10" id="KW-0645">Protease</keyword>
<dbReference type="InterPro" id="IPR023828">
    <property type="entry name" value="Peptidase_S8_Ser-AS"/>
</dbReference>
<protein>
    <recommendedName>
        <fullName evidence="12">Peptidase S8/S53 domain-containing protein</fullName>
    </recommendedName>
</protein>
<sequence length="672" mass="69594">MKQAYLLISTIVVTLTGGVWAPAPSVLAQSGDVVTQRHSLSPPPPFTDEIIVKYRTPEKFRLLDADASAMAAQAAGQPVPPMHRLSDEAMQALSAQAGMALTHVREMSGEAHVLRLPEPMPYEAVALIAKQLEQLAEVEYASPSERMFIALTPNDPLYSQQWHYSAPAPGNYGANLPNAWNITTGSTSIVVAVVDTGILFGHPDLSGRTVSGYDFVSDVTKANDGDGRDANASDPGDWASADECYPGSPALSSSWHGTHVAGTIGAGTNNATGVAGINWVSKILPVRVLGKCGGTSSDIIDGVRWAAGLSVPGVPANANPARVINLSLGGISACSSAWQNAINQVVSNGAVVVVAAGNLNAPAGNFTPAGCANVITVAATQRNGSKAYYSNYGPAVEISAPGGETCSNTSDGVLSTLNNGATAPGAHSYKFYQGTSMAAPHVAGIASLMLSVKPALTPAQVLALLQSTATPFPSGSTCNTTNCGAGIVNAAAAVQAAQNSAPMTKRAYLPIARRQLASVGGIVNGNFEQGPNVGWTTSSNYTFCLICDQSDLPSIGPHGGNWAARFGGINNENASLKQTVTVPAGAPYLGFWHAISSSDWCNDAYDVARVKVNGAEVKKFQLCTPNNTTWTATSVNLSAYAGQTVMLELHVKTDSLIVSSWLVDDLAFQAGP</sequence>
<feature type="domain" description="Peptidase S8/S53" evidence="12">
    <location>
        <begin position="188"/>
        <end position="472"/>
    </location>
</feature>
<dbReference type="PANTHER" id="PTHR43806">
    <property type="entry name" value="PEPTIDASE S8"/>
    <property type="match status" value="1"/>
</dbReference>
<feature type="active site" description="Charge relay system" evidence="9 10">
    <location>
        <position position="256"/>
    </location>
</feature>
<dbReference type="InterPro" id="IPR034176">
    <property type="entry name" value="Peptidases_S8_13"/>
</dbReference>
<reference evidence="13 14" key="1">
    <citation type="submission" date="2017-11" db="EMBL/GenBank/DDBJ databases">
        <title>Evolution of Phototrophy in the Chloroflexi Phylum Driven by Horizontal Gene Transfer.</title>
        <authorList>
            <person name="Ward L.M."/>
            <person name="Hemp J."/>
            <person name="Shih P.M."/>
            <person name="Mcglynn S.E."/>
            <person name="Fischer W."/>
        </authorList>
    </citation>
    <scope>NUCLEOTIDE SEQUENCE [LARGE SCALE GENOMIC DNA]</scope>
    <source>
        <strain evidence="13">JP3_7</strain>
    </source>
</reference>
<evidence type="ECO:0000256" key="8">
    <source>
        <dbReference type="ARBA" id="ARBA00023145"/>
    </source>
</evidence>
<dbReference type="PROSITE" id="PS00137">
    <property type="entry name" value="SUBTILASE_HIS"/>
    <property type="match status" value="1"/>
</dbReference>